<dbReference type="CDD" id="cd04301">
    <property type="entry name" value="NAT_SF"/>
    <property type="match status" value="1"/>
</dbReference>
<accession>A0ABW2ZXJ2</accession>
<dbReference type="PROSITE" id="PS51186">
    <property type="entry name" value="GNAT"/>
    <property type="match status" value="1"/>
</dbReference>
<dbReference type="PANTHER" id="PTHR42791:SF1">
    <property type="entry name" value="N-ACETYLTRANSFERASE DOMAIN-CONTAINING PROTEIN"/>
    <property type="match status" value="1"/>
</dbReference>
<keyword evidence="2" id="KW-0808">Transferase</keyword>
<dbReference type="PANTHER" id="PTHR42791">
    <property type="entry name" value="GNAT FAMILY ACETYLTRANSFERASE"/>
    <property type="match status" value="1"/>
</dbReference>
<proteinExistence type="predicted"/>
<dbReference type="InterPro" id="IPR052523">
    <property type="entry name" value="Trichothecene_AcTrans"/>
</dbReference>
<sequence>MSATRMNIAVRRATPVDARRLLPVLVHAYLSGPVADWLIPNITERRVVYYRYFRLMLTHGLRYGRVDTTDDLSAVAIWYRRDETPAPVVPTYREQLGQAAGKYAPKFVLLDTMFEAHHPRVPHDYLAFLAVDPERQGRGVGSALLNRAHARLDAEHRAAYLEASNERNRDLYLRLGYRTGAPMMLPTAGPPIWRMWRGQREGDVGVAFPPATMPRRRSL</sequence>
<name>A0ABW2ZXJ2_9ACTN</name>
<dbReference type="Pfam" id="PF13508">
    <property type="entry name" value="Acetyltransf_7"/>
    <property type="match status" value="1"/>
</dbReference>
<evidence type="ECO:0000313" key="2">
    <source>
        <dbReference type="EMBL" id="MFD0783351.1"/>
    </source>
</evidence>
<dbReference type="Proteomes" id="UP001597053">
    <property type="component" value="Unassembled WGS sequence"/>
</dbReference>
<dbReference type="EC" id="2.3.1.-" evidence="2"/>
<reference evidence="3" key="1">
    <citation type="journal article" date="2019" name="Int. J. Syst. Evol. Microbiol.">
        <title>The Global Catalogue of Microorganisms (GCM) 10K type strain sequencing project: providing services to taxonomists for standard genome sequencing and annotation.</title>
        <authorList>
            <consortium name="The Broad Institute Genomics Platform"/>
            <consortium name="The Broad Institute Genome Sequencing Center for Infectious Disease"/>
            <person name="Wu L."/>
            <person name="Ma J."/>
        </authorList>
    </citation>
    <scope>NUCLEOTIDE SEQUENCE [LARGE SCALE GENOMIC DNA]</scope>
    <source>
        <strain evidence="3">JCM 32148</strain>
    </source>
</reference>
<dbReference type="GO" id="GO:0016746">
    <property type="term" value="F:acyltransferase activity"/>
    <property type="evidence" value="ECO:0007669"/>
    <property type="project" value="UniProtKB-KW"/>
</dbReference>
<feature type="domain" description="N-acetyltransferase" evidence="1">
    <location>
        <begin position="61"/>
        <end position="198"/>
    </location>
</feature>
<dbReference type="InterPro" id="IPR000182">
    <property type="entry name" value="GNAT_dom"/>
</dbReference>
<keyword evidence="2" id="KW-0012">Acyltransferase</keyword>
<dbReference type="Gene3D" id="3.40.630.30">
    <property type="match status" value="1"/>
</dbReference>
<gene>
    <name evidence="2" type="ORF">ACFQZ8_05365</name>
</gene>
<comment type="caution">
    <text evidence="2">The sequence shown here is derived from an EMBL/GenBank/DDBJ whole genome shotgun (WGS) entry which is preliminary data.</text>
</comment>
<organism evidence="2 3">
    <name type="scientific">Micromonospora azadirachtae</name>
    <dbReference type="NCBI Taxonomy" id="1970735"/>
    <lineage>
        <taxon>Bacteria</taxon>
        <taxon>Bacillati</taxon>
        <taxon>Actinomycetota</taxon>
        <taxon>Actinomycetes</taxon>
        <taxon>Micromonosporales</taxon>
        <taxon>Micromonosporaceae</taxon>
        <taxon>Micromonospora</taxon>
    </lineage>
</organism>
<evidence type="ECO:0000259" key="1">
    <source>
        <dbReference type="PROSITE" id="PS51186"/>
    </source>
</evidence>
<dbReference type="EMBL" id="JBHTHM010000130">
    <property type="protein sequence ID" value="MFD0783351.1"/>
    <property type="molecule type" value="Genomic_DNA"/>
</dbReference>
<dbReference type="InterPro" id="IPR016181">
    <property type="entry name" value="Acyl_CoA_acyltransferase"/>
</dbReference>
<keyword evidence="3" id="KW-1185">Reference proteome</keyword>
<dbReference type="SUPFAM" id="SSF55729">
    <property type="entry name" value="Acyl-CoA N-acyltransferases (Nat)"/>
    <property type="match status" value="1"/>
</dbReference>
<protein>
    <submittedName>
        <fullName evidence="2">GNAT family N-acetyltransferase</fullName>
        <ecNumber evidence="2">2.3.1.-</ecNumber>
    </submittedName>
</protein>
<evidence type="ECO:0000313" key="3">
    <source>
        <dbReference type="Proteomes" id="UP001597053"/>
    </source>
</evidence>